<evidence type="ECO:0000256" key="2">
    <source>
        <dbReference type="ARBA" id="ARBA00011738"/>
    </source>
</evidence>
<keyword evidence="4" id="KW-0460">Magnesium</keyword>
<dbReference type="GO" id="GO:0008661">
    <property type="term" value="F:1-deoxy-D-xylulose-5-phosphate synthase activity"/>
    <property type="evidence" value="ECO:0007669"/>
    <property type="project" value="InterPro"/>
</dbReference>
<organism evidence="6 7">
    <name type="scientific">Cucumis melo var. makuwa</name>
    <name type="common">Oriental melon</name>
    <dbReference type="NCBI Taxonomy" id="1194695"/>
    <lineage>
        <taxon>Eukaryota</taxon>
        <taxon>Viridiplantae</taxon>
        <taxon>Streptophyta</taxon>
        <taxon>Embryophyta</taxon>
        <taxon>Tracheophyta</taxon>
        <taxon>Spermatophyta</taxon>
        <taxon>Magnoliopsida</taxon>
        <taxon>eudicotyledons</taxon>
        <taxon>Gunneridae</taxon>
        <taxon>Pentapetalae</taxon>
        <taxon>rosids</taxon>
        <taxon>fabids</taxon>
        <taxon>Cucurbitales</taxon>
        <taxon>Cucurbitaceae</taxon>
        <taxon>Benincaseae</taxon>
        <taxon>Cucumis</taxon>
    </lineage>
</organism>
<dbReference type="AlphaFoldDB" id="A0A5D3CD95"/>
<accession>A0A5D3CD95</accession>
<dbReference type="PANTHER" id="PTHR43322:SF6">
    <property type="entry name" value="1-DEOXY-D-XYLULOSE-5-PHOSPHATE SYNTHASE"/>
    <property type="match status" value="1"/>
</dbReference>
<evidence type="ECO:0000256" key="5">
    <source>
        <dbReference type="ARBA" id="ARBA00023052"/>
    </source>
</evidence>
<dbReference type="InterPro" id="IPR029061">
    <property type="entry name" value="THDP-binding"/>
</dbReference>
<name>A0A5D3CD95_CUCMM</name>
<protein>
    <submittedName>
        <fullName evidence="6">Putative 1-deoxy-D-xylulose-5-phosphate synthase 2</fullName>
    </submittedName>
</protein>
<reference evidence="6 7" key="1">
    <citation type="submission" date="2019-08" db="EMBL/GenBank/DDBJ databases">
        <title>Draft genome sequences of two oriental melons (Cucumis melo L. var makuwa).</title>
        <authorList>
            <person name="Kwon S.-Y."/>
        </authorList>
    </citation>
    <scope>NUCLEOTIDE SEQUENCE [LARGE SCALE GENOMIC DNA]</scope>
    <source>
        <strain evidence="7">cv. Chang Bougi</strain>
        <tissue evidence="6">Leaf</tissue>
    </source>
</reference>
<dbReference type="EMBL" id="SSTD01011629">
    <property type="protein sequence ID" value="TYK09485.1"/>
    <property type="molecule type" value="Genomic_DNA"/>
</dbReference>
<sequence length="344" mass="36671">MTVKMSHGGGGVKALKFTADKPSTPILDTINYPIHMKNLSVEELQELSDEIREEIVYTVSKTGGHLSSSLGVAELTVALHHVFATPEDKIIWDVGHQAYAHKMLTGRRGRMHTIRQTFGLAGFPKREESVHDAFGVGHSSTSISAGLGMAVGRDILGKNNHVVSVIGDGAMTGGMAYEALNNAGYLDSNLIIILNDNRQVSLPTATIDGPAAPVGALSKALTKLQASKKLRQLREAAKAVTKQMGGETHGIAAKVEHCVRGMVGGTGASLFEELGIYYIGPVDGHNVEDLVYILKQVKAMPAPGPVLIHVITEKGKGYPPAEIAADKMHGCVWGKERVMEDVAT</sequence>
<keyword evidence="3" id="KW-0808">Transferase</keyword>
<dbReference type="CDD" id="cd02007">
    <property type="entry name" value="TPP_DXS"/>
    <property type="match status" value="1"/>
</dbReference>
<comment type="cofactor">
    <cofactor evidence="1">
        <name>Mg(2+)</name>
        <dbReference type="ChEBI" id="CHEBI:18420"/>
    </cofactor>
</comment>
<dbReference type="Proteomes" id="UP000321947">
    <property type="component" value="Unassembled WGS sequence"/>
</dbReference>
<evidence type="ECO:0000256" key="1">
    <source>
        <dbReference type="ARBA" id="ARBA00001946"/>
    </source>
</evidence>
<comment type="caution">
    <text evidence="6">The sequence shown here is derived from an EMBL/GenBank/DDBJ whole genome shotgun (WGS) entry which is preliminary data.</text>
</comment>
<proteinExistence type="predicted"/>
<evidence type="ECO:0000256" key="4">
    <source>
        <dbReference type="ARBA" id="ARBA00022842"/>
    </source>
</evidence>
<evidence type="ECO:0000256" key="3">
    <source>
        <dbReference type="ARBA" id="ARBA00022679"/>
    </source>
</evidence>
<dbReference type="Pfam" id="PF13292">
    <property type="entry name" value="DXP_synthase_N"/>
    <property type="match status" value="1"/>
</dbReference>
<comment type="subunit">
    <text evidence="2">Homodimer.</text>
</comment>
<dbReference type="InterPro" id="IPR005477">
    <property type="entry name" value="Dxylulose-5-P_synthase"/>
</dbReference>
<evidence type="ECO:0000313" key="6">
    <source>
        <dbReference type="EMBL" id="TYK09485.1"/>
    </source>
</evidence>
<dbReference type="GO" id="GO:0016114">
    <property type="term" value="P:terpenoid biosynthetic process"/>
    <property type="evidence" value="ECO:0007669"/>
    <property type="project" value="InterPro"/>
</dbReference>
<dbReference type="Gene3D" id="3.40.50.970">
    <property type="match status" value="1"/>
</dbReference>
<keyword evidence="5" id="KW-0786">Thiamine pyrophosphate</keyword>
<dbReference type="PANTHER" id="PTHR43322">
    <property type="entry name" value="1-D-DEOXYXYLULOSE 5-PHOSPHATE SYNTHASE-RELATED"/>
    <property type="match status" value="1"/>
</dbReference>
<dbReference type="SUPFAM" id="SSF52518">
    <property type="entry name" value="Thiamin diphosphate-binding fold (THDP-binding)"/>
    <property type="match status" value="1"/>
</dbReference>
<gene>
    <name evidence="6" type="ORF">E5676_scaffold499G00840</name>
</gene>
<evidence type="ECO:0000313" key="7">
    <source>
        <dbReference type="Proteomes" id="UP000321947"/>
    </source>
</evidence>